<dbReference type="VEuPathDB" id="FungiDB:PNEJI1_003216"/>
<dbReference type="AlphaFoldDB" id="L0PBK5"/>
<gene>
    <name evidence="1" type="ORF">PNEJI1_003216</name>
</gene>
<dbReference type="SUPFAM" id="SSF54695">
    <property type="entry name" value="POZ domain"/>
    <property type="match status" value="1"/>
</dbReference>
<dbReference type="EMBL" id="CAKM01000212">
    <property type="protein sequence ID" value="CCJ29753.1"/>
    <property type="molecule type" value="Genomic_DNA"/>
</dbReference>
<name>L0PBK5_PNEJI</name>
<dbReference type="InParanoid" id="L0PBK5"/>
<accession>L0PBK5</accession>
<sequence>MAEMIAQFLQQSTKSSVQEDQEEAGSLITLDLRGEKIVLEREELISLPESILLCLFPNGWMINEGMNGEPVFVDYDSSILSYVIQFFCESVSTSRIEQEALNEQRAPFPGKVAIIVLKEDLDFYVIAPSPDDTKEETQGERICNRHMLKREVGKRLVDIDGVFDGLWRTRNVESNGGIGTSEQYLIDMLCSSGFKKEDKWPRRVLEPSRACISSLALTEVKNNDKPSTSINTSQKLLLFWRKPARKCWWDCMEFTNIEGSMGKVKVWARRVWTLELSILSVKYDSCSFQHREI</sequence>
<proteinExistence type="predicted"/>
<protein>
    <submittedName>
        <fullName evidence="1">Uncharacterized protein</fullName>
    </submittedName>
</protein>
<reference evidence="1 2" key="1">
    <citation type="journal article" date="2012" name="MBio">
        <title>De novo assembly of the Pneumocystis jirovecii genome from a single bronchoalveolar lavage fluid specimen from a patient.</title>
        <authorList>
            <person name="Cisse O.H."/>
            <person name="Pagni M."/>
            <person name="Hauser P.M."/>
        </authorList>
    </citation>
    <scope>NUCLEOTIDE SEQUENCE [LARGE SCALE GENOMIC DNA]</scope>
    <source>
        <strain evidence="1 2">SE8</strain>
    </source>
</reference>
<comment type="caution">
    <text evidence="1">The sequence shown here is derived from an EMBL/GenBank/DDBJ whole genome shotgun (WGS) entry which is preliminary data.</text>
</comment>
<evidence type="ECO:0000313" key="2">
    <source>
        <dbReference type="Proteomes" id="UP000010422"/>
    </source>
</evidence>
<dbReference type="Proteomes" id="UP000010422">
    <property type="component" value="Unassembled WGS sequence"/>
</dbReference>
<dbReference type="STRING" id="1209962.L0PBK5"/>
<organism evidence="2">
    <name type="scientific">Pneumocystis jirovecii</name>
    <name type="common">Human pneumocystis pneumonia agent</name>
    <dbReference type="NCBI Taxonomy" id="42068"/>
    <lineage>
        <taxon>Eukaryota</taxon>
        <taxon>Fungi</taxon>
        <taxon>Dikarya</taxon>
        <taxon>Ascomycota</taxon>
        <taxon>Taphrinomycotina</taxon>
        <taxon>Pneumocystomycetes</taxon>
        <taxon>Pneumocystaceae</taxon>
        <taxon>Pneumocystis</taxon>
    </lineage>
</organism>
<evidence type="ECO:0000313" key="1">
    <source>
        <dbReference type="EMBL" id="CCJ29753.1"/>
    </source>
</evidence>
<dbReference type="FunCoup" id="L0PBK5">
    <property type="interactions" value="110"/>
</dbReference>
<dbReference type="InterPro" id="IPR011333">
    <property type="entry name" value="SKP1/BTB/POZ_sf"/>
</dbReference>